<dbReference type="AlphaFoldDB" id="M3H3T1"/>
<protein>
    <submittedName>
        <fullName evidence="1">Uncharacterized protein</fullName>
    </submittedName>
</protein>
<organism evidence="1 2">
    <name type="scientific">Leptospira weilii serovar Topaz str. LT2116</name>
    <dbReference type="NCBI Taxonomy" id="1088540"/>
    <lineage>
        <taxon>Bacteria</taxon>
        <taxon>Pseudomonadati</taxon>
        <taxon>Spirochaetota</taxon>
        <taxon>Spirochaetia</taxon>
        <taxon>Leptospirales</taxon>
        <taxon>Leptospiraceae</taxon>
        <taxon>Leptospira</taxon>
    </lineage>
</organism>
<name>M3H3T1_9LEPT</name>
<sequence>MEPNGHLPHWLEKTPIPKMRKYYDIKNKIAWDWASMDSAMV</sequence>
<proteinExistence type="predicted"/>
<dbReference type="EMBL" id="AHOR02000013">
    <property type="protein sequence ID" value="EMF83425.1"/>
    <property type="molecule type" value="Genomic_DNA"/>
</dbReference>
<comment type="caution">
    <text evidence="1">The sequence shown here is derived from an EMBL/GenBank/DDBJ whole genome shotgun (WGS) entry which is preliminary data.</text>
</comment>
<evidence type="ECO:0000313" key="1">
    <source>
        <dbReference type="EMBL" id="EMF83425.1"/>
    </source>
</evidence>
<reference evidence="1 2" key="1">
    <citation type="submission" date="2013-01" db="EMBL/GenBank/DDBJ databases">
        <authorList>
            <person name="Harkins D.M."/>
            <person name="Durkin A.S."/>
            <person name="Brinkac L.M."/>
            <person name="Haft D.H."/>
            <person name="Selengut J.D."/>
            <person name="Sanka R."/>
            <person name="DePew J."/>
            <person name="Purushe J."/>
            <person name="Tulsiani S.M."/>
            <person name="Graham G.C."/>
            <person name="Burns M.-A."/>
            <person name="Dohnt M.F."/>
            <person name="Smythe L.D."/>
            <person name="McKay D.B."/>
            <person name="Craig S.B."/>
            <person name="Vinetz J.M."/>
            <person name="Sutton G.G."/>
            <person name="Nierman W.C."/>
            <person name="Fouts D.E."/>
        </authorList>
    </citation>
    <scope>NUCLEOTIDE SEQUENCE [LARGE SCALE GENOMIC DNA]</scope>
    <source>
        <strain evidence="1 2">LT2116</strain>
    </source>
</reference>
<gene>
    <name evidence="1" type="ORF">LEP1GSC188_2048</name>
</gene>
<accession>M3H3T1</accession>
<evidence type="ECO:0000313" key="2">
    <source>
        <dbReference type="Proteomes" id="UP000011770"/>
    </source>
</evidence>
<dbReference type="Proteomes" id="UP000011770">
    <property type="component" value="Unassembled WGS sequence"/>
</dbReference>